<comment type="caution">
    <text evidence="2">The sequence shown here is derived from an EMBL/GenBank/DDBJ whole genome shotgun (WGS) entry which is preliminary data.</text>
</comment>
<organism evidence="2 3">
    <name type="scientific">Methylobacterium isbiliense</name>
    <dbReference type="NCBI Taxonomy" id="315478"/>
    <lineage>
        <taxon>Bacteria</taxon>
        <taxon>Pseudomonadati</taxon>
        <taxon>Pseudomonadota</taxon>
        <taxon>Alphaproteobacteria</taxon>
        <taxon>Hyphomicrobiales</taxon>
        <taxon>Methylobacteriaceae</taxon>
        <taxon>Methylobacterium</taxon>
    </lineage>
</organism>
<keyword evidence="3" id="KW-1185">Reference proteome</keyword>
<sequence length="89" mass="9640">MSRILAALPAAILAAALAAGFAAPAGAQQQPETGRPEFLGIDLDNGAVTYNGRNSGRYCVYRTVEVYNTRTGYFELRRLRRCGGGLYLR</sequence>
<protein>
    <submittedName>
        <fullName evidence="2">Uncharacterized protein</fullName>
    </submittedName>
</protein>
<reference evidence="2" key="2">
    <citation type="submission" date="2021-08" db="EMBL/GenBank/DDBJ databases">
        <authorList>
            <person name="Tani A."/>
            <person name="Ola A."/>
            <person name="Ogura Y."/>
            <person name="Katsura K."/>
            <person name="Hayashi T."/>
        </authorList>
    </citation>
    <scope>NUCLEOTIDE SEQUENCE</scope>
    <source>
        <strain evidence="2">DSM 17168</strain>
    </source>
</reference>
<dbReference type="Proteomes" id="UP001055153">
    <property type="component" value="Unassembled WGS sequence"/>
</dbReference>
<feature type="chain" id="PRO_5047086596" evidence="1">
    <location>
        <begin position="28"/>
        <end position="89"/>
    </location>
</feature>
<proteinExistence type="predicted"/>
<dbReference type="RefSeq" id="WP_238236336.1">
    <property type="nucleotide sequence ID" value="NZ_BPQQ01000037.1"/>
</dbReference>
<accession>A0ABQ4SI61</accession>
<gene>
    <name evidence="2" type="ORF">GMJLKIPL_3358</name>
</gene>
<reference evidence="2" key="1">
    <citation type="journal article" date="2021" name="Front. Microbiol.">
        <title>Comprehensive Comparative Genomics and Phenotyping of Methylobacterium Species.</title>
        <authorList>
            <person name="Alessa O."/>
            <person name="Ogura Y."/>
            <person name="Fujitani Y."/>
            <person name="Takami H."/>
            <person name="Hayashi T."/>
            <person name="Sahin N."/>
            <person name="Tani A."/>
        </authorList>
    </citation>
    <scope>NUCLEOTIDE SEQUENCE</scope>
    <source>
        <strain evidence="2">DSM 17168</strain>
    </source>
</reference>
<evidence type="ECO:0000256" key="1">
    <source>
        <dbReference type="SAM" id="SignalP"/>
    </source>
</evidence>
<keyword evidence="1" id="KW-0732">Signal</keyword>
<dbReference type="EMBL" id="BPQQ01000037">
    <property type="protein sequence ID" value="GJE01428.1"/>
    <property type="molecule type" value="Genomic_DNA"/>
</dbReference>
<feature type="signal peptide" evidence="1">
    <location>
        <begin position="1"/>
        <end position="27"/>
    </location>
</feature>
<evidence type="ECO:0000313" key="2">
    <source>
        <dbReference type="EMBL" id="GJE01428.1"/>
    </source>
</evidence>
<evidence type="ECO:0000313" key="3">
    <source>
        <dbReference type="Proteomes" id="UP001055153"/>
    </source>
</evidence>
<name>A0ABQ4SI61_9HYPH</name>